<evidence type="ECO:0008006" key="3">
    <source>
        <dbReference type="Google" id="ProtNLM"/>
    </source>
</evidence>
<dbReference type="OrthoDB" id="275270at2"/>
<evidence type="ECO:0000313" key="2">
    <source>
        <dbReference type="Proteomes" id="UP000291259"/>
    </source>
</evidence>
<protein>
    <recommendedName>
        <fullName evidence="3">Peptidase M6-like domain-containing protein</fullName>
    </recommendedName>
</protein>
<sequence>MADPFAILLIHFKGDTAQPFQRSWYEELFSEKGKGQMLLYDWFLDVSHGRADLTGTKVFGWYELDLKMADYTGSGASPAARQAQQDFLALCKQKARDEGVALDDYRGVVVVLNTGRDLFGGPAGAVGGDDGQDLDVSGLSPAFMEQEMTHVFGLDHSKRADMPDVEYGDWWDAMSNLTPYLTPSPTRTNRSVRGDAVYPIGPGLNAANMLALGWFDETRLWKQSGERFSETVVLRPLHRLDLGGWLAAQLDDLVVEFRVPDRWDAGIPGPAVLVHYFEGKSSWQVADGSGRLGWGVGSSLRPADAPGDAGGVEFGYGDITVTAIDPVGLTATVQLDRSPAKVPQYFPEWWPTRKRWIEAGVVEIGSFFGTGVEIGVGLGVGVGGDGGVLFTTAGDETVLHSPNFEIPKVGLRVDAARLAVDLQQDFEI</sequence>
<organism evidence="1 2">
    <name type="scientific">Agromyces protaetiae</name>
    <dbReference type="NCBI Taxonomy" id="2509455"/>
    <lineage>
        <taxon>Bacteria</taxon>
        <taxon>Bacillati</taxon>
        <taxon>Actinomycetota</taxon>
        <taxon>Actinomycetes</taxon>
        <taxon>Micrococcales</taxon>
        <taxon>Microbacteriaceae</taxon>
        <taxon>Agromyces</taxon>
    </lineage>
</organism>
<dbReference type="Proteomes" id="UP000291259">
    <property type="component" value="Chromosome"/>
</dbReference>
<evidence type="ECO:0000313" key="1">
    <source>
        <dbReference type="EMBL" id="QAY72663.1"/>
    </source>
</evidence>
<gene>
    <name evidence="1" type="ORF">ET445_04180</name>
</gene>
<proteinExistence type="predicted"/>
<dbReference type="AlphaFoldDB" id="A0A4P6FCI8"/>
<dbReference type="KEGG" id="agf:ET445_04180"/>
<reference evidence="1 2" key="1">
    <citation type="submission" date="2019-01" db="EMBL/GenBank/DDBJ databases">
        <title>Genome sequencing of strain FW100M-8.</title>
        <authorList>
            <person name="Heo J."/>
            <person name="Kim S.-J."/>
            <person name="Kim J.-S."/>
            <person name="Hong S.-B."/>
            <person name="Kwon S.-W."/>
        </authorList>
    </citation>
    <scope>NUCLEOTIDE SEQUENCE [LARGE SCALE GENOMIC DNA]</scope>
    <source>
        <strain evidence="1 2">FW100M-8</strain>
    </source>
</reference>
<name>A0A4P6FCI8_9MICO</name>
<keyword evidence="2" id="KW-1185">Reference proteome</keyword>
<dbReference type="EMBL" id="CP035491">
    <property type="protein sequence ID" value="QAY72663.1"/>
    <property type="molecule type" value="Genomic_DNA"/>
</dbReference>
<dbReference type="RefSeq" id="WP_129189105.1">
    <property type="nucleotide sequence ID" value="NZ_CP035491.1"/>
</dbReference>
<accession>A0A4P6FCI8</accession>